<accession>A0A815WC10</accession>
<dbReference type="GO" id="GO:0046983">
    <property type="term" value="F:protein dimerization activity"/>
    <property type="evidence" value="ECO:0007669"/>
    <property type="project" value="InterPro"/>
</dbReference>
<organism evidence="5 6">
    <name type="scientific">Rotaria sordida</name>
    <dbReference type="NCBI Taxonomy" id="392033"/>
    <lineage>
        <taxon>Eukaryota</taxon>
        <taxon>Metazoa</taxon>
        <taxon>Spiralia</taxon>
        <taxon>Gnathifera</taxon>
        <taxon>Rotifera</taxon>
        <taxon>Eurotatoria</taxon>
        <taxon>Bdelloidea</taxon>
        <taxon>Philodinida</taxon>
        <taxon>Philodinidae</taxon>
        <taxon>Rotaria</taxon>
    </lineage>
</organism>
<dbReference type="AlphaFoldDB" id="A0A815WC10"/>
<evidence type="ECO:0000313" key="5">
    <source>
        <dbReference type="EMBL" id="CAF1540077.1"/>
    </source>
</evidence>
<protein>
    <recommendedName>
        <fullName evidence="7">Transposase</fullName>
    </recommendedName>
</protein>
<dbReference type="InterPro" id="IPR008906">
    <property type="entry name" value="HATC_C_dom"/>
</dbReference>
<comment type="caution">
    <text evidence="5">The sequence shown here is derived from an EMBL/GenBank/DDBJ whole genome shotgun (WGS) entry which is preliminary data.</text>
</comment>
<dbReference type="Proteomes" id="UP000663870">
    <property type="component" value="Unassembled WGS sequence"/>
</dbReference>
<dbReference type="PANTHER" id="PTHR46169">
    <property type="entry name" value="DNA REPLICATION-RELATED ELEMENT FACTOR, ISOFORM A"/>
    <property type="match status" value="1"/>
</dbReference>
<dbReference type="Proteomes" id="UP000663854">
    <property type="component" value="Unassembled WGS sequence"/>
</dbReference>
<evidence type="ECO:0000256" key="1">
    <source>
        <dbReference type="SAM" id="MobiDB-lite"/>
    </source>
</evidence>
<dbReference type="Gene3D" id="1.10.10.1070">
    <property type="entry name" value="Zinc finger, BED domain-containing"/>
    <property type="match status" value="1"/>
</dbReference>
<dbReference type="Pfam" id="PF10683">
    <property type="entry name" value="DBD_Tnp_Hermes"/>
    <property type="match status" value="1"/>
</dbReference>
<feature type="domain" description="Hermes trasposase DNA-binding" evidence="3">
    <location>
        <begin position="262"/>
        <end position="315"/>
    </location>
</feature>
<feature type="region of interest" description="Disordered" evidence="1">
    <location>
        <begin position="50"/>
        <end position="83"/>
    </location>
</feature>
<dbReference type="Pfam" id="PF05699">
    <property type="entry name" value="Dimer_Tnp_hAT"/>
    <property type="match status" value="1"/>
</dbReference>
<reference evidence="5" key="1">
    <citation type="submission" date="2021-02" db="EMBL/GenBank/DDBJ databases">
        <authorList>
            <person name="Nowell W R."/>
        </authorList>
    </citation>
    <scope>NUCLEOTIDE SEQUENCE</scope>
</reference>
<dbReference type="SUPFAM" id="SSF140996">
    <property type="entry name" value="Hermes dimerisation domain"/>
    <property type="match status" value="1"/>
</dbReference>
<dbReference type="InterPro" id="IPR052717">
    <property type="entry name" value="Vacuolar_transposase_reg"/>
</dbReference>
<sequence length="869" mass="97456">MSTEHIHHLSTPSTSSISSMSIDDIHILSISPASSISTTMSIDDIQILSSSPASSTSTSSNTNVSTFSSSSNANVSSSSSSNTNILSSSSSNTNILSSSSNTNFSSSSSNTNFPSSSSSNTNILSSSSSNTNILSSSSSNTNVSASSSSNSLSYASERICYLLKHEKQHYDIIDNKASSAVGSYWSVFGFPAKLNKETGSFERIMGFTSCHKCKKTFVYGPHSGTTHMKQHPCIITDNMKTSTQTPIDKVMLIRKKLSDEQSKVIKDLIVRWICSDIRPFSIIDDDGLRALIQECVRLGSIYGNVDVNDILRGRTTISAHVQVVAKSCRERIKELLQEPYKNRCLSISPDFWSDKYKQISYLGVTAVIIDEGFKYYTIDLFCKPFQELEKTAENILIALQNEMKVFGIIDLSTINIVCDKASNFLKAFRDLHPITCYGHRLNNVLKRSFFQHQKQLPTSSAISIEKTSTSDEEEDDDSFYISSKPVKTNKKLNSYTNVMKEQMMTTKLIDTPPAVQLLIKTIVQCKSLAKYIKKAGLNKETEGAGGIAVQQAIVIRWISLINLLESINASFIQIKVVLVPRKQHQRLSGFNQYLVKQTIRLLKPFQAIIKMIQSGSSPTLYLVLPCTLSLQKALKSFDNLLQHVGKYEGQEINDNYNDEQEDEGVSYIRQRISTLLHDMVDLDIRHYCATLLHPNYRSLKGCTNGERVECHNYVREQLILIEKEQKKNNNEIQKNKLHKSEHSSILDDFKDDANTYDDECDDDDYDTKSVEYSLPICQSDELSRYLSMKIDMKHYRSDVLAFWKSNTDELPHLSQVARQIHSIPATSAGIERQFSIAGLTLTNRRTCLDPEQLDNVLCIRTVTKLNSQM</sequence>
<proteinExistence type="predicted"/>
<evidence type="ECO:0008006" key="7">
    <source>
        <dbReference type="Google" id="ProtNLM"/>
    </source>
</evidence>
<evidence type="ECO:0000259" key="2">
    <source>
        <dbReference type="Pfam" id="PF05699"/>
    </source>
</evidence>
<dbReference type="InterPro" id="IPR018473">
    <property type="entry name" value="Hermes_transposase_DNA-db"/>
</dbReference>
<dbReference type="EMBL" id="CAJNOH010002229">
    <property type="protein sequence ID" value="CAF1281601.1"/>
    <property type="molecule type" value="Genomic_DNA"/>
</dbReference>
<evidence type="ECO:0000313" key="6">
    <source>
        <dbReference type="Proteomes" id="UP000663870"/>
    </source>
</evidence>
<name>A0A815WC10_9BILA</name>
<feature type="domain" description="HAT C-terminal dimerisation" evidence="2">
    <location>
        <begin position="781"/>
        <end position="860"/>
    </location>
</feature>
<dbReference type="PANTHER" id="PTHR46169:SF17">
    <property type="entry name" value="HAT C-TERMINAL DIMERISATION DOMAIN-CONTAINING PROTEIN"/>
    <property type="match status" value="1"/>
</dbReference>
<evidence type="ECO:0000313" key="4">
    <source>
        <dbReference type="EMBL" id="CAF1281601.1"/>
    </source>
</evidence>
<dbReference type="EMBL" id="CAJNOL010002976">
    <property type="protein sequence ID" value="CAF1540077.1"/>
    <property type="molecule type" value="Genomic_DNA"/>
</dbReference>
<keyword evidence="6" id="KW-1185">Reference proteome</keyword>
<dbReference type="GO" id="GO:0006357">
    <property type="term" value="P:regulation of transcription by RNA polymerase II"/>
    <property type="evidence" value="ECO:0007669"/>
    <property type="project" value="TreeGrafter"/>
</dbReference>
<evidence type="ECO:0000259" key="3">
    <source>
        <dbReference type="Pfam" id="PF10683"/>
    </source>
</evidence>
<dbReference type="SUPFAM" id="SSF53098">
    <property type="entry name" value="Ribonuclease H-like"/>
    <property type="match status" value="1"/>
</dbReference>
<gene>
    <name evidence="5" type="ORF">JXQ802_LOCUS42885</name>
    <name evidence="4" type="ORF">PYM288_LOCUS28911</name>
</gene>
<dbReference type="GO" id="GO:0005634">
    <property type="term" value="C:nucleus"/>
    <property type="evidence" value="ECO:0007669"/>
    <property type="project" value="TreeGrafter"/>
</dbReference>
<dbReference type="InterPro" id="IPR012337">
    <property type="entry name" value="RNaseH-like_sf"/>
</dbReference>